<dbReference type="Proteomes" id="UP001448207">
    <property type="component" value="Unassembled WGS sequence"/>
</dbReference>
<name>A0ABR3ANR8_PHYBL</name>
<sequence length="555" mass="60231">MPNTKPTAPELYGWPLLAVTHALEWIPMVTDKVARDALLFSLRGRAFSEMPNTLAIHSKYLCNSDISATSINIALDESQRSISPFLSFWDYHDAYRSHKTTPFEVAKLLIAKLKETNQSHWIRNFDEDSILTQAKESTDRYNRGESLGQLDGVFVSIKEEMSIKGFETKCGTNFIHDGEPAEEDSTVVKRLRAAGAIVGCQAVMNELGWDTFSVNPFTGTPKNPYISNHSCGGSSGGSGGSVASGLFPISIGADGGGSIRIPSSFCGVYGLKPTCGRVSAHGGEPVDPTLGVFGPLAATADDLALTYTIIAGPDPNDPLSLHQPPVSLKDYDLTETLAGVRIGILPDWHSDNSDEIFNERIEQVKAHLKQLGATIVTTSLPDIDLVGVAHSITICSEMSSYASSHTDTTSRFLPHTRLMMSVSKRLQGSDYVKAQQIRTRLMDQLHELFSGPMDLILTPTTGSQSPAIPPQAAAYGMSHATWTFRAMQYVTLANLTGIPALNVPAGFHNGLPVGLQFMASWWNEALLLRIAKIIERMPGLEKKTADSYIDCLTTA</sequence>
<dbReference type="InterPro" id="IPR036928">
    <property type="entry name" value="AS_sf"/>
</dbReference>
<evidence type="ECO:0000313" key="4">
    <source>
        <dbReference type="Proteomes" id="UP001448207"/>
    </source>
</evidence>
<dbReference type="PANTHER" id="PTHR11895">
    <property type="entry name" value="TRANSAMIDASE"/>
    <property type="match status" value="1"/>
</dbReference>
<accession>A0ABR3ANR8</accession>
<feature type="domain" description="Amidase" evidence="2">
    <location>
        <begin position="105"/>
        <end position="528"/>
    </location>
</feature>
<evidence type="ECO:0000256" key="1">
    <source>
        <dbReference type="ARBA" id="ARBA00009199"/>
    </source>
</evidence>
<organism evidence="3 4">
    <name type="scientific">Phycomyces blakesleeanus</name>
    <dbReference type="NCBI Taxonomy" id="4837"/>
    <lineage>
        <taxon>Eukaryota</taxon>
        <taxon>Fungi</taxon>
        <taxon>Fungi incertae sedis</taxon>
        <taxon>Mucoromycota</taxon>
        <taxon>Mucoromycotina</taxon>
        <taxon>Mucoromycetes</taxon>
        <taxon>Mucorales</taxon>
        <taxon>Phycomycetaceae</taxon>
        <taxon>Phycomyces</taxon>
    </lineage>
</organism>
<comment type="similarity">
    <text evidence="1">Belongs to the amidase family.</text>
</comment>
<dbReference type="Gene3D" id="3.90.1300.10">
    <property type="entry name" value="Amidase signature (AS) domain"/>
    <property type="match status" value="1"/>
</dbReference>
<dbReference type="InterPro" id="IPR020556">
    <property type="entry name" value="Amidase_CS"/>
</dbReference>
<dbReference type="SUPFAM" id="SSF75304">
    <property type="entry name" value="Amidase signature (AS) enzymes"/>
    <property type="match status" value="1"/>
</dbReference>
<gene>
    <name evidence="3" type="ORF">J3Q64DRAFT_1766124</name>
</gene>
<dbReference type="PROSITE" id="PS00571">
    <property type="entry name" value="AMIDASES"/>
    <property type="match status" value="1"/>
</dbReference>
<dbReference type="InterPro" id="IPR023631">
    <property type="entry name" value="Amidase_dom"/>
</dbReference>
<protein>
    <submittedName>
        <fullName evidence="3">Amidase signature domain-containing protein</fullName>
    </submittedName>
</protein>
<keyword evidence="4" id="KW-1185">Reference proteome</keyword>
<comment type="caution">
    <text evidence="3">The sequence shown here is derived from an EMBL/GenBank/DDBJ whole genome shotgun (WGS) entry which is preliminary data.</text>
</comment>
<dbReference type="PANTHER" id="PTHR11895:SF67">
    <property type="entry name" value="AMIDASE DOMAIN-CONTAINING PROTEIN"/>
    <property type="match status" value="1"/>
</dbReference>
<evidence type="ECO:0000259" key="2">
    <source>
        <dbReference type="Pfam" id="PF01425"/>
    </source>
</evidence>
<reference evidence="3 4" key="1">
    <citation type="submission" date="2024-04" db="EMBL/GenBank/DDBJ databases">
        <title>Symmetric and asymmetric DNA N6-adenine methylation regulates different biological responses in Mucorales.</title>
        <authorList>
            <consortium name="Lawrence Berkeley National Laboratory"/>
            <person name="Lax C."/>
            <person name="Mondo S.J."/>
            <person name="Osorio-Concepcion M."/>
            <person name="Muszewska A."/>
            <person name="Corrochano-Luque M."/>
            <person name="Gutierrez G."/>
            <person name="Riley R."/>
            <person name="Lipzen A."/>
            <person name="Guo J."/>
            <person name="Hundley H."/>
            <person name="Amirebrahimi M."/>
            <person name="Ng V."/>
            <person name="Lorenzo-Gutierrez D."/>
            <person name="Binder U."/>
            <person name="Yang J."/>
            <person name="Song Y."/>
            <person name="Canovas D."/>
            <person name="Navarro E."/>
            <person name="Freitag M."/>
            <person name="Gabaldon T."/>
            <person name="Grigoriev I.V."/>
            <person name="Corrochano L.M."/>
            <person name="Nicolas F.E."/>
            <person name="Garre V."/>
        </authorList>
    </citation>
    <scope>NUCLEOTIDE SEQUENCE [LARGE SCALE GENOMIC DNA]</scope>
    <source>
        <strain evidence="3 4">L51</strain>
    </source>
</reference>
<proteinExistence type="inferred from homology"/>
<dbReference type="InterPro" id="IPR000120">
    <property type="entry name" value="Amidase"/>
</dbReference>
<evidence type="ECO:0000313" key="3">
    <source>
        <dbReference type="EMBL" id="KAL0078397.1"/>
    </source>
</evidence>
<dbReference type="EMBL" id="JBCLYO010000025">
    <property type="protein sequence ID" value="KAL0078397.1"/>
    <property type="molecule type" value="Genomic_DNA"/>
</dbReference>
<dbReference type="Pfam" id="PF01425">
    <property type="entry name" value="Amidase"/>
    <property type="match status" value="1"/>
</dbReference>